<dbReference type="EMBL" id="CP122537">
    <property type="protein sequence ID" value="WGH78535.1"/>
    <property type="molecule type" value="Genomic_DNA"/>
</dbReference>
<evidence type="ECO:0000313" key="4">
    <source>
        <dbReference type="Proteomes" id="UP001243420"/>
    </source>
</evidence>
<name>A0ABY8LB26_9RHOB</name>
<accession>A0ABY8LB26</accession>
<reference evidence="3 4" key="1">
    <citation type="submission" date="2023-04" db="EMBL/GenBank/DDBJ databases">
        <title>Jannaschia ovalis sp. nov., a marine bacterium isolated from sea tidal flat.</title>
        <authorList>
            <person name="Kwon D.Y."/>
            <person name="Kim J.-J."/>
        </authorList>
    </citation>
    <scope>NUCLEOTIDE SEQUENCE [LARGE SCALE GENOMIC DNA]</scope>
    <source>
        <strain evidence="3 4">GRR-S6-38</strain>
    </source>
</reference>
<dbReference type="PANTHER" id="PTHR30466:SF1">
    <property type="entry name" value="FMN REDUCTASE (NADH) RUTF"/>
    <property type="match status" value="1"/>
</dbReference>
<sequence length="166" mass="17153">MDQPPLRDAFIHAMSRAAATVSVVTTDGPAGLAGVTVSAMTSVSADGEAPTILVCVNKGASAAEPILANRCFAVNVLEHEQQPLADLFAGRTEAQGAARFDGLPVTRLATGAPVLKALASFDCTLQSADLVGTHHVIIGAVRAVRVEETGTPLIYGMRGYLKAERA</sequence>
<gene>
    <name evidence="3" type="ORF">P8627_16190</name>
</gene>
<evidence type="ECO:0000256" key="1">
    <source>
        <dbReference type="ARBA" id="ARBA00023002"/>
    </source>
</evidence>
<protein>
    <submittedName>
        <fullName evidence="3">Flavin reductase family protein</fullName>
        <ecNumber evidence="3">1.-.-.-</ecNumber>
    </submittedName>
</protein>
<evidence type="ECO:0000313" key="3">
    <source>
        <dbReference type="EMBL" id="WGH78535.1"/>
    </source>
</evidence>
<dbReference type="InterPro" id="IPR002563">
    <property type="entry name" value="Flavin_Rdtase-like_dom"/>
</dbReference>
<keyword evidence="1 3" id="KW-0560">Oxidoreductase</keyword>
<proteinExistence type="predicted"/>
<dbReference type="GO" id="GO:0016491">
    <property type="term" value="F:oxidoreductase activity"/>
    <property type="evidence" value="ECO:0007669"/>
    <property type="project" value="UniProtKB-KW"/>
</dbReference>
<dbReference type="InterPro" id="IPR050268">
    <property type="entry name" value="NADH-dep_flavin_reductase"/>
</dbReference>
<dbReference type="InterPro" id="IPR012349">
    <property type="entry name" value="Split_barrel_FMN-bd"/>
</dbReference>
<dbReference type="EC" id="1.-.-.-" evidence="3"/>
<dbReference type="Pfam" id="PF01613">
    <property type="entry name" value="Flavin_Reduct"/>
    <property type="match status" value="1"/>
</dbReference>
<dbReference type="SMART" id="SM00903">
    <property type="entry name" value="Flavin_Reduct"/>
    <property type="match status" value="1"/>
</dbReference>
<dbReference type="SUPFAM" id="SSF50475">
    <property type="entry name" value="FMN-binding split barrel"/>
    <property type="match status" value="1"/>
</dbReference>
<keyword evidence="4" id="KW-1185">Reference proteome</keyword>
<feature type="domain" description="Flavin reductase like" evidence="2">
    <location>
        <begin position="14"/>
        <end position="162"/>
    </location>
</feature>
<dbReference type="RefSeq" id="WP_279965286.1">
    <property type="nucleotide sequence ID" value="NZ_CP122537.1"/>
</dbReference>
<dbReference type="PANTHER" id="PTHR30466">
    <property type="entry name" value="FLAVIN REDUCTASE"/>
    <property type="match status" value="1"/>
</dbReference>
<dbReference type="Gene3D" id="2.30.110.10">
    <property type="entry name" value="Electron Transport, Fmn-binding Protein, Chain A"/>
    <property type="match status" value="1"/>
</dbReference>
<evidence type="ECO:0000259" key="2">
    <source>
        <dbReference type="SMART" id="SM00903"/>
    </source>
</evidence>
<dbReference type="Proteomes" id="UP001243420">
    <property type="component" value="Chromosome"/>
</dbReference>
<organism evidence="3 4">
    <name type="scientific">Jannaschia ovalis</name>
    <dbReference type="NCBI Taxonomy" id="3038773"/>
    <lineage>
        <taxon>Bacteria</taxon>
        <taxon>Pseudomonadati</taxon>
        <taxon>Pseudomonadota</taxon>
        <taxon>Alphaproteobacteria</taxon>
        <taxon>Rhodobacterales</taxon>
        <taxon>Roseobacteraceae</taxon>
        <taxon>Jannaschia</taxon>
    </lineage>
</organism>